<dbReference type="GO" id="GO:0007062">
    <property type="term" value="P:sister chromatid cohesion"/>
    <property type="evidence" value="ECO:0007669"/>
    <property type="project" value="TreeGrafter"/>
</dbReference>
<evidence type="ECO:0000256" key="1">
    <source>
        <dbReference type="ARBA" id="ARBA00004123"/>
    </source>
</evidence>
<proteinExistence type="predicted"/>
<evidence type="ECO:0000256" key="5">
    <source>
        <dbReference type="ARBA" id="ARBA00023306"/>
    </source>
</evidence>
<dbReference type="SUPFAM" id="SSF52540">
    <property type="entry name" value="P-loop containing nucleoside triphosphate hydrolases"/>
    <property type="match status" value="1"/>
</dbReference>
<keyword evidence="5" id="KW-0131">Cell cycle</keyword>
<dbReference type="STRING" id="1764295.A0A5B8MCE8"/>
<name>A0A5B8MCE8_9CHLO</name>
<evidence type="ECO:0000256" key="3">
    <source>
        <dbReference type="ARBA" id="ARBA00022776"/>
    </source>
</evidence>
<dbReference type="GO" id="GO:0003677">
    <property type="term" value="F:DNA binding"/>
    <property type="evidence" value="ECO:0007669"/>
    <property type="project" value="TreeGrafter"/>
</dbReference>
<dbReference type="OrthoDB" id="5575062at2759"/>
<organism evidence="7 8">
    <name type="scientific">Chloropicon primus</name>
    <dbReference type="NCBI Taxonomy" id="1764295"/>
    <lineage>
        <taxon>Eukaryota</taxon>
        <taxon>Viridiplantae</taxon>
        <taxon>Chlorophyta</taxon>
        <taxon>Chloropicophyceae</taxon>
        <taxon>Chloropicales</taxon>
        <taxon>Chloropicaceae</taxon>
        <taxon>Chloropicon</taxon>
    </lineage>
</organism>
<dbReference type="AlphaFoldDB" id="A0A5B8MCE8"/>
<keyword evidence="3" id="KW-0498">Mitosis</keyword>
<accession>A0A5B8MCE8</accession>
<protein>
    <recommendedName>
        <fullName evidence="6">RecF/RecN/SMC N-terminal domain-containing protein</fullName>
    </recommendedName>
</protein>
<dbReference type="PANTHER" id="PTHR18937">
    <property type="entry name" value="STRUCTURAL MAINTENANCE OF CHROMOSOMES SMC FAMILY MEMBER"/>
    <property type="match status" value="1"/>
</dbReference>
<evidence type="ECO:0000256" key="4">
    <source>
        <dbReference type="ARBA" id="ARBA00023242"/>
    </source>
</evidence>
<keyword evidence="4" id="KW-0539">Nucleus</keyword>
<evidence type="ECO:0000313" key="7">
    <source>
        <dbReference type="EMBL" id="QDZ18039.1"/>
    </source>
</evidence>
<dbReference type="GO" id="GO:0005634">
    <property type="term" value="C:nucleus"/>
    <property type="evidence" value="ECO:0007669"/>
    <property type="project" value="UniProtKB-SubCell"/>
</dbReference>
<evidence type="ECO:0000259" key="6">
    <source>
        <dbReference type="Pfam" id="PF02463"/>
    </source>
</evidence>
<dbReference type="InterPro" id="IPR003395">
    <property type="entry name" value="RecF/RecN/SMC_N"/>
</dbReference>
<comment type="subcellular location">
    <subcellularLocation>
        <location evidence="1">Nucleus</location>
    </subcellularLocation>
</comment>
<dbReference type="GO" id="GO:0008278">
    <property type="term" value="C:cohesin complex"/>
    <property type="evidence" value="ECO:0007669"/>
    <property type="project" value="TreeGrafter"/>
</dbReference>
<gene>
    <name evidence="7" type="ORF">A3770_01p05570</name>
</gene>
<sequence length="80" mass="8869">MLRAPPGDAEFFVLDEIVAALDSTNVSRVARFLRGRSKQFQTIVISLKDTFYDKADCLHGVTRNPGFSNSFTLDLKAFAA</sequence>
<dbReference type="Pfam" id="PF02463">
    <property type="entry name" value="SMC_N"/>
    <property type="match status" value="1"/>
</dbReference>
<dbReference type="Gene3D" id="3.40.50.300">
    <property type="entry name" value="P-loop containing nucleotide triphosphate hydrolases"/>
    <property type="match status" value="1"/>
</dbReference>
<dbReference type="GO" id="GO:0051301">
    <property type="term" value="P:cell division"/>
    <property type="evidence" value="ECO:0007669"/>
    <property type="project" value="UniProtKB-KW"/>
</dbReference>
<dbReference type="InterPro" id="IPR027417">
    <property type="entry name" value="P-loop_NTPase"/>
</dbReference>
<dbReference type="EMBL" id="CP031034">
    <property type="protein sequence ID" value="QDZ18039.1"/>
    <property type="molecule type" value="Genomic_DNA"/>
</dbReference>
<evidence type="ECO:0000313" key="8">
    <source>
        <dbReference type="Proteomes" id="UP000316726"/>
    </source>
</evidence>
<evidence type="ECO:0000256" key="2">
    <source>
        <dbReference type="ARBA" id="ARBA00022618"/>
    </source>
</evidence>
<reference evidence="7 8" key="1">
    <citation type="submission" date="2018-07" db="EMBL/GenBank/DDBJ databases">
        <title>The complete nuclear genome of the prasinophyte Chloropicon primus (CCMP1205).</title>
        <authorList>
            <person name="Pombert J.-F."/>
            <person name="Otis C."/>
            <person name="Turmel M."/>
            <person name="Lemieux C."/>
        </authorList>
    </citation>
    <scope>NUCLEOTIDE SEQUENCE [LARGE SCALE GENOMIC DNA]</scope>
    <source>
        <strain evidence="7 8">CCMP1205</strain>
    </source>
</reference>
<keyword evidence="2" id="KW-0132">Cell division</keyword>
<keyword evidence="8" id="KW-1185">Reference proteome</keyword>
<dbReference type="Proteomes" id="UP000316726">
    <property type="component" value="Chromosome 1"/>
</dbReference>
<dbReference type="PANTHER" id="PTHR18937:SF12">
    <property type="entry name" value="STRUCTURAL MAINTENANCE OF CHROMOSOMES PROTEIN"/>
    <property type="match status" value="1"/>
</dbReference>
<feature type="domain" description="RecF/RecN/SMC N-terminal" evidence="6">
    <location>
        <begin position="10"/>
        <end position="63"/>
    </location>
</feature>